<evidence type="ECO:0000313" key="2">
    <source>
        <dbReference type="EMBL" id="KAK4089704.1"/>
    </source>
</evidence>
<evidence type="ECO:0000313" key="7">
    <source>
        <dbReference type="Proteomes" id="UP001287286"/>
    </source>
</evidence>
<reference evidence="2 7" key="5">
    <citation type="journal article" date="2024" name="Microbiol. Resour. Announc.">
        <title>Genome annotations for the ascomycete fungi Trichoderma harzianum, Trichoderma aggressivum, and Purpureocillium lilacinum.</title>
        <authorList>
            <person name="Beijen E.P.W."/>
            <person name="Ohm R.A."/>
        </authorList>
    </citation>
    <scope>NUCLEOTIDE SEQUENCE [LARGE SCALE GENOMIC DNA]</scope>
    <source>
        <strain evidence="2 7">CBS 150709</strain>
    </source>
</reference>
<name>A0A179GA20_PURLI</name>
<keyword evidence="7" id="KW-1185">Reference proteome</keyword>
<reference evidence="4 6" key="2">
    <citation type="journal article" date="2016" name="Front. Microbiol.">
        <title>Genome and transcriptome sequences reveal the specific parasitism of the nematophagous Purpureocillium lilacinum 36-1.</title>
        <authorList>
            <person name="Xie J."/>
            <person name="Li S."/>
            <person name="Mo C."/>
            <person name="Xiao X."/>
            <person name="Peng D."/>
            <person name="Wang G."/>
            <person name="Xiao Y."/>
        </authorList>
    </citation>
    <scope>NUCLEOTIDE SEQUENCE [LARGE SCALE GENOMIC DNA]</scope>
    <source>
        <strain evidence="4 6">36-1</strain>
    </source>
</reference>
<dbReference type="EMBL" id="LCWV01000002">
    <property type="protein sequence ID" value="PWI75335.1"/>
    <property type="molecule type" value="Genomic_DNA"/>
</dbReference>
<dbReference type="AlphaFoldDB" id="A0A179GA20"/>
<reference evidence="3 5" key="3">
    <citation type="submission" date="2016-01" db="EMBL/GenBank/DDBJ databases">
        <title>Biosynthesis of antibiotic leucinostatins and their inhibition on Phytophthora in bio-control Purpureocillium lilacinum.</title>
        <authorList>
            <person name="Wang G."/>
            <person name="Liu Z."/>
            <person name="Lin R."/>
            <person name="Li E."/>
            <person name="Mao Z."/>
            <person name="Ling J."/>
            <person name="Yin W."/>
            <person name="Xie B."/>
        </authorList>
    </citation>
    <scope>NUCLEOTIDE SEQUENCE [LARGE SCALE GENOMIC DNA]</scope>
    <source>
        <strain evidence="3">PLBJ-1</strain>
    </source>
</reference>
<protein>
    <submittedName>
        <fullName evidence="3">Uncharacterized protein</fullName>
    </submittedName>
</protein>
<evidence type="ECO:0000256" key="1">
    <source>
        <dbReference type="SAM" id="MobiDB-lite"/>
    </source>
</evidence>
<dbReference type="Proteomes" id="UP001287286">
    <property type="component" value="Unassembled WGS sequence"/>
</dbReference>
<feature type="region of interest" description="Disordered" evidence="1">
    <location>
        <begin position="79"/>
        <end position="121"/>
    </location>
</feature>
<proteinExistence type="predicted"/>
<dbReference type="EMBL" id="LSBH01000009">
    <property type="protein sequence ID" value="OAQ74662.1"/>
    <property type="molecule type" value="Genomic_DNA"/>
</dbReference>
<evidence type="ECO:0000313" key="6">
    <source>
        <dbReference type="Proteomes" id="UP000245956"/>
    </source>
</evidence>
<reference evidence="4" key="1">
    <citation type="submission" date="2015-05" db="EMBL/GenBank/DDBJ databases">
        <authorList>
            <person name="Wang D.B."/>
            <person name="Wang M."/>
        </authorList>
    </citation>
    <scope>NUCLEOTIDE SEQUENCE</scope>
    <source>
        <strain evidence="4">36-1</strain>
    </source>
</reference>
<comment type="caution">
    <text evidence="3">The sequence shown here is derived from an EMBL/GenBank/DDBJ whole genome shotgun (WGS) entry which is preliminary data.</text>
</comment>
<reference evidence="2" key="4">
    <citation type="submission" date="2023-11" db="EMBL/GenBank/DDBJ databases">
        <authorList>
            <person name="Beijen E."/>
            <person name="Ohm R.A."/>
        </authorList>
    </citation>
    <scope>NUCLEOTIDE SEQUENCE</scope>
    <source>
        <strain evidence="2">CBS 150709</strain>
    </source>
</reference>
<accession>A0A179GA20</accession>
<evidence type="ECO:0000313" key="3">
    <source>
        <dbReference type="EMBL" id="OAQ74662.1"/>
    </source>
</evidence>
<evidence type="ECO:0000313" key="4">
    <source>
        <dbReference type="EMBL" id="PWI75335.1"/>
    </source>
</evidence>
<gene>
    <name evidence="4" type="ORF">PCL_05993</name>
    <name evidence="2" type="ORF">Purlil1_5807</name>
    <name evidence="3" type="ORF">VFPBJ_09957</name>
</gene>
<dbReference type="Proteomes" id="UP000078240">
    <property type="component" value="Unassembled WGS sequence"/>
</dbReference>
<dbReference type="Proteomes" id="UP000245956">
    <property type="component" value="Unassembled WGS sequence"/>
</dbReference>
<dbReference type="EMBL" id="JAWRVI010000018">
    <property type="protein sequence ID" value="KAK4089704.1"/>
    <property type="molecule type" value="Genomic_DNA"/>
</dbReference>
<organism evidence="3 5">
    <name type="scientific">Purpureocillium lilacinum</name>
    <name type="common">Paecilomyces lilacinus</name>
    <dbReference type="NCBI Taxonomy" id="33203"/>
    <lineage>
        <taxon>Eukaryota</taxon>
        <taxon>Fungi</taxon>
        <taxon>Dikarya</taxon>
        <taxon>Ascomycota</taxon>
        <taxon>Pezizomycotina</taxon>
        <taxon>Sordariomycetes</taxon>
        <taxon>Hypocreomycetidae</taxon>
        <taxon>Hypocreales</taxon>
        <taxon>Ophiocordycipitaceae</taxon>
        <taxon>Purpureocillium</taxon>
    </lineage>
</organism>
<sequence>MSMASIQYNAADSQPPGYSLCLEHGLLHGLEACTANERCSMRMRICKMAQAKSGIFPQSLNREALVQRQQQRGPVAGVQAWGGTRPVQPLVEPATPVQDATKSATMPGAGAVDEADREQTV</sequence>
<evidence type="ECO:0000313" key="5">
    <source>
        <dbReference type="Proteomes" id="UP000078240"/>
    </source>
</evidence>